<dbReference type="Pfam" id="PF12682">
    <property type="entry name" value="Flavodoxin_4"/>
    <property type="match status" value="1"/>
</dbReference>
<feature type="domain" description="Flavodoxin-like" evidence="1">
    <location>
        <begin position="19"/>
        <end position="172"/>
    </location>
</feature>
<dbReference type="GO" id="GO:0016651">
    <property type="term" value="F:oxidoreductase activity, acting on NAD(P)H"/>
    <property type="evidence" value="ECO:0007669"/>
    <property type="project" value="UniProtKB-ARBA"/>
</dbReference>
<comment type="caution">
    <text evidence="2">The sequence shown here is derived from an EMBL/GenBank/DDBJ whole genome shotgun (WGS) entry which is preliminary data.</text>
</comment>
<dbReference type="PROSITE" id="PS50902">
    <property type="entry name" value="FLAVODOXIN_LIKE"/>
    <property type="match status" value="1"/>
</dbReference>
<gene>
    <name evidence="2" type="ORF">HMPREF0536_10721</name>
</gene>
<organism evidence="2 3">
    <name type="scientific">Limosilactobacillus reuteri MM4-1A</name>
    <dbReference type="NCBI Taxonomy" id="548485"/>
    <lineage>
        <taxon>Bacteria</taxon>
        <taxon>Bacillati</taxon>
        <taxon>Bacillota</taxon>
        <taxon>Bacilli</taxon>
        <taxon>Lactobacillales</taxon>
        <taxon>Lactobacillaceae</taxon>
        <taxon>Limosilactobacillus</taxon>
    </lineage>
</organism>
<dbReference type="Proteomes" id="UP000004335">
    <property type="component" value="Unassembled WGS sequence"/>
</dbReference>
<dbReference type="SUPFAM" id="SSF52218">
    <property type="entry name" value="Flavoproteins"/>
    <property type="match status" value="1"/>
</dbReference>
<dbReference type="PROSITE" id="PS00201">
    <property type="entry name" value="FLAVODOXIN"/>
    <property type="match status" value="1"/>
</dbReference>
<protein>
    <recommendedName>
        <fullName evidence="1">Flavodoxin-like domain-containing protein</fullName>
    </recommendedName>
</protein>
<dbReference type="GO" id="GO:0010181">
    <property type="term" value="F:FMN binding"/>
    <property type="evidence" value="ECO:0007669"/>
    <property type="project" value="InterPro"/>
</dbReference>
<dbReference type="Gene3D" id="3.40.50.360">
    <property type="match status" value="1"/>
</dbReference>
<dbReference type="InterPro" id="IPR001226">
    <property type="entry name" value="Flavodoxin_CS"/>
</dbReference>
<evidence type="ECO:0000259" key="1">
    <source>
        <dbReference type="PROSITE" id="PS50902"/>
    </source>
</evidence>
<dbReference type="PANTHER" id="PTHR39201:SF1">
    <property type="entry name" value="FLAVODOXIN-LIKE DOMAIN-CONTAINING PROTEIN"/>
    <property type="match status" value="1"/>
</dbReference>
<sequence length="172" mass="19402">MVSLIFIYIKELLIMAKQALILYYSQFGNTARLASKIHEATGADIVRIKVPDDTFPLDMEETGKIYQQQLKTHDFPKLVTTLPDLSYYDLILVGGPVWNEEVASPIIALLQQLQEFTGKIAPFSTGWSDTGDYQEDFINNAGKLNVTSGYHILTHGSPAFNEKSLFSWLRKL</sequence>
<evidence type="ECO:0000313" key="3">
    <source>
        <dbReference type="Proteomes" id="UP000004335"/>
    </source>
</evidence>
<evidence type="ECO:0000313" key="2">
    <source>
        <dbReference type="EMBL" id="EGC15072.1"/>
    </source>
</evidence>
<dbReference type="PANTHER" id="PTHR39201">
    <property type="entry name" value="EXPORTED PROTEIN-RELATED"/>
    <property type="match status" value="1"/>
</dbReference>
<accession>A0A828RHB0</accession>
<dbReference type="AlphaFoldDB" id="A0A828RHB0"/>
<dbReference type="InterPro" id="IPR029039">
    <property type="entry name" value="Flavoprotein-like_sf"/>
</dbReference>
<name>A0A828RHB0_LIMRT</name>
<dbReference type="GO" id="GO:0009055">
    <property type="term" value="F:electron transfer activity"/>
    <property type="evidence" value="ECO:0007669"/>
    <property type="project" value="InterPro"/>
</dbReference>
<reference evidence="2 3" key="1">
    <citation type="submission" date="2011-01" db="EMBL/GenBank/DDBJ databases">
        <authorList>
            <person name="Muzny D."/>
            <person name="Qin X."/>
            <person name="Buhay C."/>
            <person name="Dugan-Rocha S."/>
            <person name="Ding Y."/>
            <person name="Chen G."/>
            <person name="Hawes A."/>
            <person name="Holder M."/>
            <person name="Jhangiani S."/>
            <person name="Johnson A."/>
            <person name="Khan Z."/>
            <person name="Li Z."/>
            <person name="Liu W."/>
            <person name="Liu X."/>
            <person name="Perez L."/>
            <person name="Shen H."/>
            <person name="Wang Q."/>
            <person name="Watt J."/>
            <person name="Xi L."/>
            <person name="Xin Y."/>
            <person name="Zhou J."/>
            <person name="Deng J."/>
            <person name="Jiang H."/>
            <person name="Liu Y."/>
            <person name="Qu J."/>
            <person name="Song X.-Z."/>
            <person name="Zhang L."/>
            <person name="Villasana D."/>
            <person name="Johnson A."/>
            <person name="Liu J."/>
            <person name="Liyanage D."/>
            <person name="Lorensuhewa L."/>
            <person name="Robinson T."/>
            <person name="Song A."/>
            <person name="Song B.-B."/>
            <person name="Dinh H."/>
            <person name="Thornton R."/>
            <person name="Coyle M."/>
            <person name="Francisco L."/>
            <person name="Jackson L."/>
            <person name="Javaid M."/>
            <person name="Korchina V."/>
            <person name="Kovar C."/>
            <person name="Mata R."/>
            <person name="Mathew T."/>
            <person name="Ngo R."/>
            <person name="Nguyen L."/>
            <person name="Nguyen N."/>
            <person name="Okwuonu G."/>
            <person name="Ongeri F."/>
            <person name="Pham C."/>
            <person name="Simmons D."/>
            <person name="Wilczek-Boney K."/>
            <person name="Hale W."/>
            <person name="Jakkamsetti A."/>
            <person name="Pham P."/>
            <person name="Ruth R."/>
            <person name="San Lucas F."/>
            <person name="Warren J."/>
            <person name="Zhang J."/>
            <person name="Zhao Z."/>
            <person name="Zhou C."/>
            <person name="Zhu D."/>
            <person name="Lee S."/>
            <person name="Bess C."/>
            <person name="Blankenburg K."/>
            <person name="Forbes L."/>
            <person name="Fu Q."/>
            <person name="Gubbala S."/>
            <person name="Hirani K."/>
            <person name="Jayaseelan J.C."/>
            <person name="Lara F."/>
            <person name="Munidasa M."/>
            <person name="Palculict T."/>
            <person name="Patil S."/>
            <person name="Pu L.-L."/>
            <person name="Saada N."/>
            <person name="Tang L."/>
            <person name="Weissenberger G."/>
            <person name="Zhu Y."/>
            <person name="Hemphill L."/>
            <person name="Shang Y."/>
            <person name="Youmans B."/>
            <person name="Ayvaz T."/>
            <person name="Ross M."/>
            <person name="Santibanez J."/>
            <person name="Aqrawi P."/>
            <person name="Gross S."/>
            <person name="Joshi V."/>
            <person name="Fowler G."/>
            <person name="Nazareth L."/>
            <person name="Reid J."/>
            <person name="Worley K."/>
            <person name="Petrosino J."/>
            <person name="Highlander S."/>
            <person name="Gibbs R."/>
        </authorList>
    </citation>
    <scope>NUCLEOTIDE SEQUENCE [LARGE SCALE GENOMIC DNA]</scope>
    <source>
        <strain evidence="2 3">MM4-1A</strain>
    </source>
</reference>
<proteinExistence type="predicted"/>
<dbReference type="InterPro" id="IPR008254">
    <property type="entry name" value="Flavodoxin/NO_synth"/>
</dbReference>
<dbReference type="EMBL" id="ACGX02000006">
    <property type="protein sequence ID" value="EGC15072.1"/>
    <property type="molecule type" value="Genomic_DNA"/>
</dbReference>